<dbReference type="InterPro" id="IPR036280">
    <property type="entry name" value="Multihaem_cyt_sf"/>
</dbReference>
<sequence>MRLIKFLLVAVSLFALTACLGGGSTKSSVDDDTRIIVTTTVGSDGKVAYTGSGEMAGFALSGTAAGLAGKTVYIEKSDAEYSVDGYVSLSPVYTVSVADKADAVYALTVTLPYSSTILANEGGSAADTAVCILSGSSVTKLTSSHGSGSDVTAVGSVPASFFVGLKKEQSESSLTGIIKFEAVSYRAAAAASSFLVDPSAKSLPDSVRGIDRVQPGEKVRLFIDTVTFGDTVTSFNWTLTSKPAGSLAAITLNGTNATFVPDVAGKYTVSLSLVGVNSTKTESVTLYALNYSYNTATNSASCVVCHDGTFAGSGITDKYGRNVLRAITTPWAASAHGNSFAAVAASTDSRCFQCHATGFLFADRNGNGSDEFSDAKGYDDKITNWSTMASTGGDHLKSVSCEACHGPNDGSSANFFEKHYKNTAITSNVCLSCHDYGTVSGHVFGYSDGHDNAHKLSGGNVAKNAACFKCHTGEGMMGRIFSKNITPANTDRISGIGCSVCHDPHGESGQNSQLRISGSYTLPTKSTVVAAGDSKLCYYCHNADGELPTVGAIPHNSQAELISGVGGYEYGQNLGTTASSHSATGCSTCHMKTQGGTTHSLDMTDDTAARIAGCTTGCHTTNAPAYSNGTYDVTAGTVAAAKAKIAELKAAINAKAGEAADAAIKASYTGTTTAQTNALNRAAYNYNFILNDRSGGFHNPGYVVKLVNLSLADLAAN</sequence>
<evidence type="ECO:0000259" key="2">
    <source>
        <dbReference type="Pfam" id="PF09699"/>
    </source>
</evidence>
<feature type="chain" id="PRO_5020355132" evidence="1">
    <location>
        <begin position="18"/>
        <end position="717"/>
    </location>
</feature>
<dbReference type="Pfam" id="PF09699">
    <property type="entry name" value="Paired_CXXCH_1"/>
    <property type="match status" value="1"/>
</dbReference>
<dbReference type="EMBL" id="SMGG01000006">
    <property type="protein sequence ID" value="TCK59347.1"/>
    <property type="molecule type" value="Genomic_DNA"/>
</dbReference>
<keyword evidence="1" id="KW-0732">Signal</keyword>
<proteinExistence type="predicted"/>
<dbReference type="Proteomes" id="UP000294614">
    <property type="component" value="Unassembled WGS sequence"/>
</dbReference>
<organism evidence="3 4">
    <name type="scientific">Seleniivibrio woodruffii</name>
    <dbReference type="NCBI Taxonomy" id="1078050"/>
    <lineage>
        <taxon>Bacteria</taxon>
        <taxon>Pseudomonadati</taxon>
        <taxon>Deferribacterota</taxon>
        <taxon>Deferribacteres</taxon>
        <taxon>Deferribacterales</taxon>
        <taxon>Geovibrionaceae</taxon>
        <taxon>Seleniivibrio</taxon>
    </lineage>
</organism>
<feature type="signal peptide" evidence="1">
    <location>
        <begin position="1"/>
        <end position="17"/>
    </location>
</feature>
<dbReference type="Gene3D" id="1.10.1130.10">
    <property type="entry name" value="Flavocytochrome C3, Chain A"/>
    <property type="match status" value="2"/>
</dbReference>
<dbReference type="RefSeq" id="WP_132874258.1">
    <property type="nucleotide sequence ID" value="NZ_JBLJBI010000003.1"/>
</dbReference>
<dbReference type="PROSITE" id="PS51257">
    <property type="entry name" value="PROKAR_LIPOPROTEIN"/>
    <property type="match status" value="1"/>
</dbReference>
<accession>A0A4R1K5W0</accession>
<reference evidence="3 4" key="1">
    <citation type="submission" date="2019-03" db="EMBL/GenBank/DDBJ databases">
        <title>Genomic Encyclopedia of Type Strains, Phase IV (KMG-IV): sequencing the most valuable type-strain genomes for metagenomic binning, comparative biology and taxonomic classification.</title>
        <authorList>
            <person name="Goeker M."/>
        </authorList>
    </citation>
    <scope>NUCLEOTIDE SEQUENCE [LARGE SCALE GENOMIC DNA]</scope>
    <source>
        <strain evidence="3 4">DSM 24984</strain>
    </source>
</reference>
<evidence type="ECO:0000313" key="4">
    <source>
        <dbReference type="Proteomes" id="UP000294614"/>
    </source>
</evidence>
<comment type="caution">
    <text evidence="3">The sequence shown here is derived from an EMBL/GenBank/DDBJ whole genome shotgun (WGS) entry which is preliminary data.</text>
</comment>
<dbReference type="InterPro" id="IPR010177">
    <property type="entry name" value="Paired_CXXCH_1"/>
</dbReference>
<dbReference type="AlphaFoldDB" id="A0A4R1K5W0"/>
<evidence type="ECO:0000313" key="3">
    <source>
        <dbReference type="EMBL" id="TCK59347.1"/>
    </source>
</evidence>
<protein>
    <submittedName>
        <fullName evidence="3">Doubled CXXCH motif protein</fullName>
    </submittedName>
</protein>
<name>A0A4R1K5W0_9BACT</name>
<gene>
    <name evidence="3" type="ORF">C8D98_2280</name>
</gene>
<feature type="domain" description="Doubled CXXCH motif" evidence="2">
    <location>
        <begin position="497"/>
        <end position="544"/>
    </location>
</feature>
<dbReference type="SUPFAM" id="SSF48695">
    <property type="entry name" value="Multiheme cytochromes"/>
    <property type="match status" value="1"/>
</dbReference>
<dbReference type="OrthoDB" id="9777268at2"/>
<evidence type="ECO:0000256" key="1">
    <source>
        <dbReference type="SAM" id="SignalP"/>
    </source>
</evidence>
<keyword evidence="4" id="KW-1185">Reference proteome</keyword>